<sequence length="431" mass="46700">MILDCIGVGIIGGQTHLSSSLRRFAALTDGQTKDKQSLLWGFGRTHCSAPMAAYLNAASCHSMDFDDTWHPATHPSSPVLPALLATAGSLPTTLQPTLEDLLIAFNAGVQVQGCLLRCSQAAQNIPNRLHPPAIVGVMGSAAAVSRLLGFGPEKCRHALAIAASFAGAPMANAGTTTKPLHAAKAARFGLEAALLADTGIQGNPNILDMESGFGAYFTDFNPEKEMHNISNDAGVILNEQDIAIKRFPCHLGMHWAIDASTALHKQIVELRGSLAVDGIKRIDISAPKSRYINRPIPESEHEARHSFQFTSCTALLDGVVTPESFQETMRDRRDLKNLLSKTFIQSSNDNKPCFDTMYVEVKVTLSDNTVIQSRCHTPYGHWRNPLSDDDVISKFRNNSTKAVGTNVDQVIKLVRKMNSGSKVSDLEEAMQ</sequence>
<name>A0AA88XPF1_PINIB</name>
<comment type="similarity">
    <text evidence="1">Belongs to the PrpD family.</text>
</comment>
<evidence type="ECO:0000259" key="3">
    <source>
        <dbReference type="Pfam" id="PF19305"/>
    </source>
</evidence>
<dbReference type="Gene3D" id="3.30.1330.120">
    <property type="entry name" value="2-methylcitrate dehydratase PrpD"/>
    <property type="match status" value="1"/>
</dbReference>
<feature type="domain" description="MmgE/PrpD N-terminal" evidence="2">
    <location>
        <begin position="1"/>
        <end position="219"/>
    </location>
</feature>
<dbReference type="PANTHER" id="PTHR16943">
    <property type="entry name" value="2-METHYLCITRATE DEHYDRATASE-RELATED"/>
    <property type="match status" value="1"/>
</dbReference>
<dbReference type="Gene3D" id="1.10.4100.10">
    <property type="entry name" value="2-methylcitrate dehydratase PrpD"/>
    <property type="match status" value="1"/>
</dbReference>
<dbReference type="GO" id="GO:0016829">
    <property type="term" value="F:lyase activity"/>
    <property type="evidence" value="ECO:0007669"/>
    <property type="project" value="InterPro"/>
</dbReference>
<keyword evidence="5" id="KW-1185">Reference proteome</keyword>
<dbReference type="PANTHER" id="PTHR16943:SF8">
    <property type="entry name" value="2-METHYLCITRATE DEHYDRATASE"/>
    <property type="match status" value="1"/>
</dbReference>
<dbReference type="InterPro" id="IPR042188">
    <property type="entry name" value="MmgE/PrpD_sf_2"/>
</dbReference>
<dbReference type="InterPro" id="IPR045336">
    <property type="entry name" value="MmgE_PrpD_N"/>
</dbReference>
<organism evidence="4 5">
    <name type="scientific">Pinctada imbricata</name>
    <name type="common">Atlantic pearl-oyster</name>
    <name type="synonym">Pinctada martensii</name>
    <dbReference type="NCBI Taxonomy" id="66713"/>
    <lineage>
        <taxon>Eukaryota</taxon>
        <taxon>Metazoa</taxon>
        <taxon>Spiralia</taxon>
        <taxon>Lophotrochozoa</taxon>
        <taxon>Mollusca</taxon>
        <taxon>Bivalvia</taxon>
        <taxon>Autobranchia</taxon>
        <taxon>Pteriomorphia</taxon>
        <taxon>Pterioida</taxon>
        <taxon>Pterioidea</taxon>
        <taxon>Pteriidae</taxon>
        <taxon>Pinctada</taxon>
    </lineage>
</organism>
<protein>
    <recommendedName>
        <fullName evidence="6">Cis-aconitate decarboxylase</fullName>
    </recommendedName>
</protein>
<dbReference type="SUPFAM" id="SSF103378">
    <property type="entry name" value="2-methylcitrate dehydratase PrpD"/>
    <property type="match status" value="1"/>
</dbReference>
<dbReference type="InterPro" id="IPR036148">
    <property type="entry name" value="MmgE/PrpD_sf"/>
</dbReference>
<evidence type="ECO:0008006" key="6">
    <source>
        <dbReference type="Google" id="ProtNLM"/>
    </source>
</evidence>
<evidence type="ECO:0000259" key="2">
    <source>
        <dbReference type="Pfam" id="PF03972"/>
    </source>
</evidence>
<dbReference type="InterPro" id="IPR045337">
    <property type="entry name" value="MmgE_PrpD_C"/>
</dbReference>
<evidence type="ECO:0000313" key="4">
    <source>
        <dbReference type="EMBL" id="KAK3089360.1"/>
    </source>
</evidence>
<gene>
    <name evidence="4" type="ORF">FSP39_003016</name>
</gene>
<accession>A0AA88XPF1</accession>
<feature type="domain" description="MmgE/PrpD C-terminal" evidence="3">
    <location>
        <begin position="247"/>
        <end position="414"/>
    </location>
</feature>
<dbReference type="FunFam" id="1.10.4100.10:FF:000002">
    <property type="entry name" value="Aconitate decarboxylase 1"/>
    <property type="match status" value="1"/>
</dbReference>
<dbReference type="Pfam" id="PF19305">
    <property type="entry name" value="MmgE_PrpD_C"/>
    <property type="match status" value="1"/>
</dbReference>
<dbReference type="Proteomes" id="UP001186944">
    <property type="component" value="Unassembled WGS sequence"/>
</dbReference>
<reference evidence="4" key="1">
    <citation type="submission" date="2019-08" db="EMBL/GenBank/DDBJ databases">
        <title>The improved chromosome-level genome for the pearl oyster Pinctada fucata martensii using PacBio sequencing and Hi-C.</title>
        <authorList>
            <person name="Zheng Z."/>
        </authorList>
    </citation>
    <scope>NUCLEOTIDE SEQUENCE</scope>
    <source>
        <strain evidence="4">ZZ-2019</strain>
        <tissue evidence="4">Adductor muscle</tissue>
    </source>
</reference>
<dbReference type="EMBL" id="VSWD01000010">
    <property type="protein sequence ID" value="KAK3089360.1"/>
    <property type="molecule type" value="Genomic_DNA"/>
</dbReference>
<dbReference type="AlphaFoldDB" id="A0AA88XPF1"/>
<evidence type="ECO:0000256" key="1">
    <source>
        <dbReference type="ARBA" id="ARBA00006174"/>
    </source>
</evidence>
<dbReference type="InterPro" id="IPR005656">
    <property type="entry name" value="MmgE_PrpD"/>
</dbReference>
<comment type="caution">
    <text evidence="4">The sequence shown here is derived from an EMBL/GenBank/DDBJ whole genome shotgun (WGS) entry which is preliminary data.</text>
</comment>
<evidence type="ECO:0000313" key="5">
    <source>
        <dbReference type="Proteomes" id="UP001186944"/>
    </source>
</evidence>
<dbReference type="InterPro" id="IPR042183">
    <property type="entry name" value="MmgE/PrpD_sf_1"/>
</dbReference>
<proteinExistence type="inferred from homology"/>
<dbReference type="Pfam" id="PF03972">
    <property type="entry name" value="MmgE_PrpD_N"/>
    <property type="match status" value="1"/>
</dbReference>